<accession>A0A6A4QE48</accession>
<dbReference type="AlphaFoldDB" id="A0A6A4QE48"/>
<comment type="caution">
    <text evidence="1">The sequence shown here is derived from an EMBL/GenBank/DDBJ whole genome shotgun (WGS) entry which is preliminary data.</text>
</comment>
<dbReference type="Proteomes" id="UP000447434">
    <property type="component" value="Chromosome 6"/>
</dbReference>
<reference evidence="2" key="1">
    <citation type="journal article" date="2020" name="Nat. Commun.">
        <title>Genome sequence of the cluster root forming white lupin.</title>
        <authorList>
            <person name="Hufnagel B."/>
            <person name="Marques A."/>
            <person name="Soriano A."/>
            <person name="Marques L."/>
            <person name="Divol F."/>
            <person name="Doumas P."/>
            <person name="Sallet E."/>
            <person name="Mancinotti D."/>
            <person name="Carrere S."/>
            <person name="Marande W."/>
            <person name="Arribat S."/>
            <person name="Keller J."/>
            <person name="Huneau C."/>
            <person name="Blein T."/>
            <person name="Aime D."/>
            <person name="Laguerre M."/>
            <person name="Taylor J."/>
            <person name="Schubert V."/>
            <person name="Nelson M."/>
            <person name="Geu-Flores F."/>
            <person name="Crespi M."/>
            <person name="Gallardo-Guerrero K."/>
            <person name="Delaux P.-M."/>
            <person name="Salse J."/>
            <person name="Berges H."/>
            <person name="Guyot R."/>
            <person name="Gouzy J."/>
            <person name="Peret B."/>
        </authorList>
    </citation>
    <scope>NUCLEOTIDE SEQUENCE [LARGE SCALE GENOMIC DNA]</scope>
    <source>
        <strain evidence="2">cv. Amiga</strain>
    </source>
</reference>
<evidence type="ECO:0000313" key="1">
    <source>
        <dbReference type="EMBL" id="KAE9612318.1"/>
    </source>
</evidence>
<dbReference type="EMBL" id="WOCE01000006">
    <property type="protein sequence ID" value="KAE9612318.1"/>
    <property type="molecule type" value="Genomic_DNA"/>
</dbReference>
<organism evidence="1 2">
    <name type="scientific">Lupinus albus</name>
    <name type="common">White lupine</name>
    <name type="synonym">Lupinus termis</name>
    <dbReference type="NCBI Taxonomy" id="3870"/>
    <lineage>
        <taxon>Eukaryota</taxon>
        <taxon>Viridiplantae</taxon>
        <taxon>Streptophyta</taxon>
        <taxon>Embryophyta</taxon>
        <taxon>Tracheophyta</taxon>
        <taxon>Spermatophyta</taxon>
        <taxon>Magnoliopsida</taxon>
        <taxon>eudicotyledons</taxon>
        <taxon>Gunneridae</taxon>
        <taxon>Pentapetalae</taxon>
        <taxon>rosids</taxon>
        <taxon>fabids</taxon>
        <taxon>Fabales</taxon>
        <taxon>Fabaceae</taxon>
        <taxon>Papilionoideae</taxon>
        <taxon>50 kb inversion clade</taxon>
        <taxon>genistoids sensu lato</taxon>
        <taxon>core genistoids</taxon>
        <taxon>Genisteae</taxon>
        <taxon>Lupinus</taxon>
    </lineage>
</organism>
<name>A0A6A4QE48_LUPAL</name>
<protein>
    <submittedName>
        <fullName evidence="1">Uncharacterized protein</fullName>
    </submittedName>
</protein>
<proteinExistence type="predicted"/>
<sequence length="110" mass="12516">MVPLKRLWSKWLTGRMLGGCFVTSLRTSGLCLDCIIWRSLLPRSVSIEPFSPYLHLPEWVIMAKLNELLHLKFLLLLQAPAPTNEVPHPPPTLVWTIPPPPPIQTTSDWV</sequence>
<keyword evidence="2" id="KW-1185">Reference proteome</keyword>
<evidence type="ECO:0000313" key="2">
    <source>
        <dbReference type="Proteomes" id="UP000447434"/>
    </source>
</evidence>
<gene>
    <name evidence="1" type="ORF">Lalb_Chr06g0171721</name>
</gene>